<evidence type="ECO:0000256" key="2">
    <source>
        <dbReference type="ARBA" id="ARBA00013855"/>
    </source>
</evidence>
<dbReference type="STRING" id="1802308.A3D50_00875"/>
<dbReference type="Gene3D" id="2.40.10.350">
    <property type="entry name" value="Rod shape-determining protein MreC, domain 2"/>
    <property type="match status" value="1"/>
</dbReference>
<evidence type="ECO:0000256" key="3">
    <source>
        <dbReference type="ARBA" id="ARBA00022960"/>
    </source>
</evidence>
<keyword evidence="3" id="KW-0133">Cell shape</keyword>
<evidence type="ECO:0000313" key="7">
    <source>
        <dbReference type="EMBL" id="OHA23858.1"/>
    </source>
</evidence>
<proteinExistence type="inferred from homology"/>
<evidence type="ECO:0000259" key="6">
    <source>
        <dbReference type="Pfam" id="PF04085"/>
    </source>
</evidence>
<dbReference type="InterPro" id="IPR007221">
    <property type="entry name" value="MreC"/>
</dbReference>
<reference evidence="7 8" key="1">
    <citation type="journal article" date="2016" name="Nat. Commun.">
        <title>Thousands of microbial genomes shed light on interconnected biogeochemical processes in an aquifer system.</title>
        <authorList>
            <person name="Anantharaman K."/>
            <person name="Brown C.T."/>
            <person name="Hug L.A."/>
            <person name="Sharon I."/>
            <person name="Castelle C.J."/>
            <person name="Probst A.J."/>
            <person name="Thomas B.C."/>
            <person name="Singh A."/>
            <person name="Wilkins M.J."/>
            <person name="Karaoz U."/>
            <person name="Brodie E.L."/>
            <person name="Williams K.H."/>
            <person name="Hubbard S.S."/>
            <person name="Banfield J.F."/>
        </authorList>
    </citation>
    <scope>NUCLEOTIDE SEQUENCE [LARGE SCALE GENOMIC DNA]</scope>
</reference>
<evidence type="ECO:0000256" key="1">
    <source>
        <dbReference type="ARBA" id="ARBA00009369"/>
    </source>
</evidence>
<comment type="caution">
    <text evidence="7">The sequence shown here is derived from an EMBL/GenBank/DDBJ whole genome shotgun (WGS) entry which is preliminary data.</text>
</comment>
<gene>
    <name evidence="7" type="ORF">A3D50_00875</name>
</gene>
<sequence length="260" mass="28538">MTYLQTHNRSWYHGRIALIAIISLFIIIAAVQLLFPYFFAGIFIGMAKPFWRLKFSVESGLFSSTESLIWENEMLKRQLAEIQTGSTTVKAVMFENQELRAILGRASTTPLVLAAVLVRPPLSAYDVFIIDIGKDHGLISGGPVYAPGNVMIGHIGTVLSQTAKVQLLSSPDKKYDVLIGSSSVSAIAIGEGGGYFEARVSREDFVSKGDFVLAPSLGNRVIGIVTDITTDSNQPFQSVFFAPPINIYEIRWLLVGKFVM</sequence>
<dbReference type="PANTHER" id="PTHR34138:SF1">
    <property type="entry name" value="CELL SHAPE-DETERMINING PROTEIN MREC"/>
    <property type="match status" value="1"/>
</dbReference>
<evidence type="ECO:0000256" key="4">
    <source>
        <dbReference type="ARBA" id="ARBA00032089"/>
    </source>
</evidence>
<dbReference type="AlphaFoldDB" id="A0A1G2MJ25"/>
<comment type="similarity">
    <text evidence="1">Belongs to the MreC family.</text>
</comment>
<name>A0A1G2MJ25_9BACT</name>
<dbReference type="Gene3D" id="2.40.10.340">
    <property type="entry name" value="Rod shape-determining protein MreC, domain 1"/>
    <property type="match status" value="1"/>
</dbReference>
<keyword evidence="5" id="KW-0812">Transmembrane</keyword>
<accession>A0A1G2MJ25</accession>
<dbReference type="Proteomes" id="UP000178413">
    <property type="component" value="Unassembled WGS sequence"/>
</dbReference>
<protein>
    <recommendedName>
        <fullName evidence="2">Cell shape-determining protein MreC</fullName>
    </recommendedName>
    <alternativeName>
        <fullName evidence="4">Cell shape protein MreC</fullName>
    </alternativeName>
</protein>
<evidence type="ECO:0000313" key="8">
    <source>
        <dbReference type="Proteomes" id="UP000178413"/>
    </source>
</evidence>
<dbReference type="PANTHER" id="PTHR34138">
    <property type="entry name" value="CELL SHAPE-DETERMINING PROTEIN MREC"/>
    <property type="match status" value="1"/>
</dbReference>
<organism evidence="7 8">
    <name type="scientific">Candidatus Taylorbacteria bacterium RIFCSPHIGHO2_02_FULL_44_12</name>
    <dbReference type="NCBI Taxonomy" id="1802308"/>
    <lineage>
        <taxon>Bacteria</taxon>
        <taxon>Candidatus Tayloriibacteriota</taxon>
    </lineage>
</organism>
<dbReference type="EMBL" id="MHRM01000017">
    <property type="protein sequence ID" value="OHA23858.1"/>
    <property type="molecule type" value="Genomic_DNA"/>
</dbReference>
<dbReference type="GO" id="GO:0008360">
    <property type="term" value="P:regulation of cell shape"/>
    <property type="evidence" value="ECO:0007669"/>
    <property type="project" value="UniProtKB-KW"/>
</dbReference>
<dbReference type="Pfam" id="PF04085">
    <property type="entry name" value="MreC"/>
    <property type="match status" value="1"/>
</dbReference>
<dbReference type="InterPro" id="IPR042175">
    <property type="entry name" value="Cell/Rod_MreC_2"/>
</dbReference>
<keyword evidence="5" id="KW-0472">Membrane</keyword>
<feature type="transmembrane region" description="Helical" evidence="5">
    <location>
        <begin position="16"/>
        <end position="44"/>
    </location>
</feature>
<evidence type="ECO:0000256" key="5">
    <source>
        <dbReference type="SAM" id="Phobius"/>
    </source>
</evidence>
<feature type="domain" description="Rod shape-determining protein MreC beta-barrel core" evidence="6">
    <location>
        <begin position="117"/>
        <end position="255"/>
    </location>
</feature>
<dbReference type="InterPro" id="IPR055342">
    <property type="entry name" value="MreC_beta-barrel_core"/>
</dbReference>
<dbReference type="GO" id="GO:0005886">
    <property type="term" value="C:plasma membrane"/>
    <property type="evidence" value="ECO:0007669"/>
    <property type="project" value="TreeGrafter"/>
</dbReference>
<keyword evidence="5" id="KW-1133">Transmembrane helix</keyword>
<dbReference type="InterPro" id="IPR042177">
    <property type="entry name" value="Cell/Rod_1"/>
</dbReference>